<protein>
    <submittedName>
        <fullName evidence="2">Uncharacterized protein</fullName>
    </submittedName>
</protein>
<dbReference type="Proteomes" id="UP000215335">
    <property type="component" value="Unassembled WGS sequence"/>
</dbReference>
<dbReference type="EMBL" id="NNAY01000075">
    <property type="protein sequence ID" value="OXU31241.1"/>
    <property type="molecule type" value="Genomic_DNA"/>
</dbReference>
<comment type="caution">
    <text evidence="2">The sequence shown here is derived from an EMBL/GenBank/DDBJ whole genome shotgun (WGS) entry which is preliminary data.</text>
</comment>
<reference evidence="2 3" key="1">
    <citation type="journal article" date="2017" name="Curr. Biol.">
        <title>The Evolution of Venom by Co-option of Single-Copy Genes.</title>
        <authorList>
            <person name="Martinson E.O."/>
            <person name="Mrinalini"/>
            <person name="Kelkar Y.D."/>
            <person name="Chang C.H."/>
            <person name="Werren J.H."/>
        </authorList>
    </citation>
    <scope>NUCLEOTIDE SEQUENCE [LARGE SCALE GENOMIC DNA]</scope>
    <source>
        <strain evidence="2 3">Alberta</strain>
        <tissue evidence="2">Whole body</tissue>
    </source>
</reference>
<feature type="region of interest" description="Disordered" evidence="1">
    <location>
        <begin position="138"/>
        <end position="166"/>
    </location>
</feature>
<sequence>MMLRGNLAKSPNEGGRESEAEGYRAAPPSHLEHHTTGALTAGDSSQNLIEVVAGRSSGEPSGNPEPSQGGQVGKGLDLQQPPAGAAGVSDTGVAGEGSQRRKREREGAPGARDATCPSSGSVPSSLAKNLTAGFAGADVRAPGVKLRKNADSPLPANQTARKQPNVEPEIMAARMMNPLTRTIVCEGYPDEELTHQQLPLVN</sequence>
<proteinExistence type="predicted"/>
<name>A0A232FKH7_9HYME</name>
<evidence type="ECO:0000313" key="2">
    <source>
        <dbReference type="EMBL" id="OXU31241.1"/>
    </source>
</evidence>
<evidence type="ECO:0000313" key="3">
    <source>
        <dbReference type="Proteomes" id="UP000215335"/>
    </source>
</evidence>
<keyword evidence="3" id="KW-1185">Reference proteome</keyword>
<accession>A0A232FKH7</accession>
<feature type="compositionally biased region" description="Polar residues" evidence="1">
    <location>
        <begin position="116"/>
        <end position="126"/>
    </location>
</feature>
<evidence type="ECO:0000256" key="1">
    <source>
        <dbReference type="SAM" id="MobiDB-lite"/>
    </source>
</evidence>
<dbReference type="AlphaFoldDB" id="A0A232FKH7"/>
<feature type="compositionally biased region" description="Low complexity" evidence="1">
    <location>
        <begin position="56"/>
        <end position="69"/>
    </location>
</feature>
<feature type="region of interest" description="Disordered" evidence="1">
    <location>
        <begin position="1"/>
        <end position="126"/>
    </location>
</feature>
<organism evidence="2 3">
    <name type="scientific">Trichomalopsis sarcophagae</name>
    <dbReference type="NCBI Taxonomy" id="543379"/>
    <lineage>
        <taxon>Eukaryota</taxon>
        <taxon>Metazoa</taxon>
        <taxon>Ecdysozoa</taxon>
        <taxon>Arthropoda</taxon>
        <taxon>Hexapoda</taxon>
        <taxon>Insecta</taxon>
        <taxon>Pterygota</taxon>
        <taxon>Neoptera</taxon>
        <taxon>Endopterygota</taxon>
        <taxon>Hymenoptera</taxon>
        <taxon>Apocrita</taxon>
        <taxon>Proctotrupomorpha</taxon>
        <taxon>Chalcidoidea</taxon>
        <taxon>Pteromalidae</taxon>
        <taxon>Pteromalinae</taxon>
        <taxon>Trichomalopsis</taxon>
    </lineage>
</organism>
<gene>
    <name evidence="2" type="ORF">TSAR_014775</name>
</gene>